<comment type="similarity">
    <text evidence="2">Belongs to the XPF family.</text>
</comment>
<protein>
    <recommendedName>
        <fullName evidence="11">ERCC4 domain-containing protein</fullName>
    </recommendedName>
</protein>
<organism evidence="12">
    <name type="scientific">Bionectria ochroleuca</name>
    <name type="common">Gliocladium roseum</name>
    <dbReference type="NCBI Taxonomy" id="29856"/>
    <lineage>
        <taxon>Eukaryota</taxon>
        <taxon>Fungi</taxon>
        <taxon>Dikarya</taxon>
        <taxon>Ascomycota</taxon>
        <taxon>Pezizomycotina</taxon>
        <taxon>Sordariomycetes</taxon>
        <taxon>Hypocreomycetidae</taxon>
        <taxon>Hypocreales</taxon>
        <taxon>Bionectriaceae</taxon>
        <taxon>Clonostachys</taxon>
    </lineage>
</organism>
<dbReference type="GO" id="GO:1901255">
    <property type="term" value="P:nucleotide-excision repair involved in interstrand cross-link repair"/>
    <property type="evidence" value="ECO:0007669"/>
    <property type="project" value="TreeGrafter"/>
</dbReference>
<feature type="region of interest" description="Disordered" evidence="10">
    <location>
        <begin position="350"/>
        <end position="380"/>
    </location>
</feature>
<gene>
    <name evidence="12" type="ORF">BN869_000005149_1</name>
</gene>
<dbReference type="PANTHER" id="PTHR10150:SF0">
    <property type="entry name" value="DNA REPAIR ENDONUCLEASE XPF"/>
    <property type="match status" value="1"/>
</dbReference>
<dbReference type="InterPro" id="IPR010994">
    <property type="entry name" value="RuvA_2-like"/>
</dbReference>
<dbReference type="Pfam" id="PF02732">
    <property type="entry name" value="ERCC4"/>
    <property type="match status" value="1"/>
</dbReference>
<sequence>MSPKARGLTLINTESQSVGAREKMYARGGVFSVTSRILVVDLLTGLLNPETITGLVVLHADKVVATSLEAFILRVYRQKNKVGFLKAFSDNPDPFTIGFSPLSTMLRNLFLKKASLWPRFHVTVAHALEGKKKAEVIELEVPMTDMMKDIQNAIMECVEISIHELKKGNSGLEMDDWNLDSALLKNFDLIIRRQLDPNWHRVSWKTRQIVNDLSVLRTLLNSVLTFDAVSFLQNLDTIHAAHSPAPGSTRQTQSPWLFLDATQTLFETARRRVYSANPKNISKEENIDSLHPVLEELPKWALLSEVLEEIDRDLYFEPQIKDDSNGTILIMCASQDTCRQLRDYLQTMHVKTKAEGSKPARETGDGGEEGGEEGEEEDKASASFMMRRRLRNYLNWKKQFAQVNATLFADNQKVLNSATATRGGRAPPNKRRRVRGGGNIGASAGRADNGSIIQFFEKPGEVADLMAEVRLTEEEAQQKPEIIADPMDNMDEFYEMFEMQDLVAIHAYDGDLDEHVLEEVKPRYIIMYEPDASFIRRVEVYRSSHNDRNVRVYFMYYGGSVEEQRYLSSVRREKDAFTKLIKERASMSLVMTVDPSGEDDQEAFLRTVNTRIAGGGRLAATAEPPRVVVDVREFRSSLPSLLHGRSMVIVPCMLTVGDYILTPHICVERKSISDLISSFKDGRLYTQAEAMFQHYRDPMLLIEFDQNKSFTLEPFADLSGNLSSLAPGNVASDLQSKLVLLTLAFPRLRVIWSSSPYQTAEIFESLKQQEKEPDPIAAVQAGLDQDSRLEDQIINQEPQDMLSKVPGITPKNINALVWETENLKEVANMDEKELKPIVGPAVARQVHGFFNRNVMEEDD</sequence>
<evidence type="ECO:0000256" key="3">
    <source>
        <dbReference type="ARBA" id="ARBA00022722"/>
    </source>
</evidence>
<evidence type="ECO:0000256" key="9">
    <source>
        <dbReference type="ARBA" id="ARBA00023242"/>
    </source>
</evidence>
<evidence type="ECO:0000256" key="7">
    <source>
        <dbReference type="ARBA" id="ARBA00023125"/>
    </source>
</evidence>
<dbReference type="InterPro" id="IPR011335">
    <property type="entry name" value="Restrct_endonuc-II-like"/>
</dbReference>
<accession>A0A0B7K0I7</accession>
<evidence type="ECO:0000256" key="2">
    <source>
        <dbReference type="ARBA" id="ARBA00010015"/>
    </source>
</evidence>
<evidence type="ECO:0000256" key="6">
    <source>
        <dbReference type="ARBA" id="ARBA00022801"/>
    </source>
</evidence>
<keyword evidence="4" id="KW-0255">Endonuclease</keyword>
<evidence type="ECO:0000256" key="8">
    <source>
        <dbReference type="ARBA" id="ARBA00023204"/>
    </source>
</evidence>
<dbReference type="SUPFAM" id="SSF52980">
    <property type="entry name" value="Restriction endonuclease-like"/>
    <property type="match status" value="1"/>
</dbReference>
<evidence type="ECO:0000256" key="4">
    <source>
        <dbReference type="ARBA" id="ARBA00022759"/>
    </source>
</evidence>
<feature type="region of interest" description="Disordered" evidence="10">
    <location>
        <begin position="418"/>
        <end position="443"/>
    </location>
</feature>
<dbReference type="InterPro" id="IPR047520">
    <property type="entry name" value="XPF_nuclease"/>
</dbReference>
<dbReference type="GO" id="GO:0000014">
    <property type="term" value="F:single-stranded DNA endodeoxyribonuclease activity"/>
    <property type="evidence" value="ECO:0007669"/>
    <property type="project" value="TreeGrafter"/>
</dbReference>
<dbReference type="NCBIfam" id="TIGR00596">
    <property type="entry name" value="rad1"/>
    <property type="match status" value="1"/>
</dbReference>
<keyword evidence="6" id="KW-0378">Hydrolase</keyword>
<dbReference type="AlphaFoldDB" id="A0A0B7K0I7"/>
<dbReference type="Gene3D" id="3.40.50.10130">
    <property type="match status" value="1"/>
</dbReference>
<dbReference type="Gene3D" id="1.10.150.20">
    <property type="entry name" value="5' to 3' exonuclease, C-terminal subdomain"/>
    <property type="match status" value="1"/>
</dbReference>
<evidence type="ECO:0000259" key="11">
    <source>
        <dbReference type="SMART" id="SM00891"/>
    </source>
</evidence>
<evidence type="ECO:0000256" key="1">
    <source>
        <dbReference type="ARBA" id="ARBA00004123"/>
    </source>
</evidence>
<dbReference type="EMBL" id="CDPU01000012">
    <property type="protein sequence ID" value="CEO49092.1"/>
    <property type="molecule type" value="Genomic_DNA"/>
</dbReference>
<dbReference type="GO" id="GO:0000736">
    <property type="term" value="P:double-strand break repair via single-strand annealing, removal of nonhomologous ends"/>
    <property type="evidence" value="ECO:0007669"/>
    <property type="project" value="TreeGrafter"/>
</dbReference>
<dbReference type="GO" id="GO:0003697">
    <property type="term" value="F:single-stranded DNA binding"/>
    <property type="evidence" value="ECO:0007669"/>
    <property type="project" value="InterPro"/>
</dbReference>
<dbReference type="GO" id="GO:0000110">
    <property type="term" value="C:nucleotide-excision repair factor 1 complex"/>
    <property type="evidence" value="ECO:0007669"/>
    <property type="project" value="TreeGrafter"/>
</dbReference>
<dbReference type="GO" id="GO:0000712">
    <property type="term" value="P:resolution of meiotic recombination intermediates"/>
    <property type="evidence" value="ECO:0007669"/>
    <property type="project" value="TreeGrafter"/>
</dbReference>
<keyword evidence="8" id="KW-0234">DNA repair</keyword>
<reference evidence="12" key="1">
    <citation type="submission" date="2015-01" db="EMBL/GenBank/DDBJ databases">
        <authorList>
            <person name="Durling Mikael"/>
        </authorList>
    </citation>
    <scope>NUCLEOTIDE SEQUENCE</scope>
</reference>
<dbReference type="GO" id="GO:0000724">
    <property type="term" value="P:double-strand break repair via homologous recombination"/>
    <property type="evidence" value="ECO:0007669"/>
    <property type="project" value="TreeGrafter"/>
</dbReference>
<keyword evidence="7" id="KW-0238">DNA-binding</keyword>
<keyword evidence="5" id="KW-0227">DNA damage</keyword>
<dbReference type="CDD" id="cd20078">
    <property type="entry name" value="XPF_nuclease_XPF_euk"/>
    <property type="match status" value="1"/>
</dbReference>
<keyword evidence="3" id="KW-0540">Nuclease</keyword>
<evidence type="ECO:0000313" key="12">
    <source>
        <dbReference type="EMBL" id="CEO49092.1"/>
    </source>
</evidence>
<feature type="compositionally biased region" description="Acidic residues" evidence="10">
    <location>
        <begin position="365"/>
        <end position="378"/>
    </location>
</feature>
<evidence type="ECO:0000256" key="10">
    <source>
        <dbReference type="SAM" id="MobiDB-lite"/>
    </source>
</evidence>
<dbReference type="SUPFAM" id="SSF47781">
    <property type="entry name" value="RuvA domain 2-like"/>
    <property type="match status" value="1"/>
</dbReference>
<feature type="compositionally biased region" description="Basic and acidic residues" evidence="10">
    <location>
        <begin position="352"/>
        <end position="364"/>
    </location>
</feature>
<dbReference type="InterPro" id="IPR006166">
    <property type="entry name" value="ERCC4_domain"/>
</dbReference>
<dbReference type="PANTHER" id="PTHR10150">
    <property type="entry name" value="DNA REPAIR ENDONUCLEASE XPF"/>
    <property type="match status" value="1"/>
</dbReference>
<proteinExistence type="inferred from homology"/>
<dbReference type="GO" id="GO:0003684">
    <property type="term" value="F:damaged DNA binding"/>
    <property type="evidence" value="ECO:0007669"/>
    <property type="project" value="TreeGrafter"/>
</dbReference>
<evidence type="ECO:0000256" key="5">
    <source>
        <dbReference type="ARBA" id="ARBA00022763"/>
    </source>
</evidence>
<dbReference type="SMART" id="SM00891">
    <property type="entry name" value="ERCC4"/>
    <property type="match status" value="1"/>
</dbReference>
<comment type="subcellular location">
    <subcellularLocation>
        <location evidence="1">Nucleus</location>
    </subcellularLocation>
</comment>
<dbReference type="FunFam" id="3.40.50.10130:FF:000002">
    <property type="entry name" value="DNA repair endonuclease XPF"/>
    <property type="match status" value="1"/>
</dbReference>
<feature type="domain" description="ERCC4" evidence="11">
    <location>
        <begin position="626"/>
        <end position="706"/>
    </location>
</feature>
<keyword evidence="9" id="KW-0539">Nucleus</keyword>
<dbReference type="InterPro" id="IPR006167">
    <property type="entry name" value="XPF"/>
</dbReference>
<name>A0A0B7K0I7_BIOOC</name>